<reference evidence="5 6" key="1">
    <citation type="submission" date="2021-03" db="EMBL/GenBank/DDBJ databases">
        <title>Fibrella sp. HMF5036 genome sequencing and assembly.</title>
        <authorList>
            <person name="Kang H."/>
            <person name="Kim H."/>
            <person name="Bae S."/>
            <person name="Joh K."/>
        </authorList>
    </citation>
    <scope>NUCLEOTIDE SEQUENCE [LARGE SCALE GENOMIC DNA]</scope>
    <source>
        <strain evidence="5 6">HMF5036</strain>
    </source>
</reference>
<evidence type="ECO:0000256" key="1">
    <source>
        <dbReference type="ARBA" id="ARBA00023015"/>
    </source>
</evidence>
<evidence type="ECO:0000313" key="6">
    <source>
        <dbReference type="Proteomes" id="UP000664795"/>
    </source>
</evidence>
<keyword evidence="2" id="KW-0238">DNA-binding</keyword>
<dbReference type="SMART" id="SM00342">
    <property type="entry name" value="HTH_ARAC"/>
    <property type="match status" value="1"/>
</dbReference>
<dbReference type="Gene3D" id="1.10.10.60">
    <property type="entry name" value="Homeodomain-like"/>
    <property type="match status" value="1"/>
</dbReference>
<dbReference type="InterPro" id="IPR009057">
    <property type="entry name" value="Homeodomain-like_sf"/>
</dbReference>
<dbReference type="RefSeq" id="WP_207335950.1">
    <property type="nucleotide sequence ID" value="NZ_JAFMYU010000009.1"/>
</dbReference>
<organism evidence="5 6">
    <name type="scientific">Fibrella aquatilis</name>
    <dbReference type="NCBI Taxonomy" id="2817059"/>
    <lineage>
        <taxon>Bacteria</taxon>
        <taxon>Pseudomonadati</taxon>
        <taxon>Bacteroidota</taxon>
        <taxon>Cytophagia</taxon>
        <taxon>Cytophagales</taxon>
        <taxon>Spirosomataceae</taxon>
        <taxon>Fibrella</taxon>
    </lineage>
</organism>
<dbReference type="GO" id="GO:0043565">
    <property type="term" value="F:sequence-specific DNA binding"/>
    <property type="evidence" value="ECO:0007669"/>
    <property type="project" value="InterPro"/>
</dbReference>
<dbReference type="PROSITE" id="PS01124">
    <property type="entry name" value="HTH_ARAC_FAMILY_2"/>
    <property type="match status" value="1"/>
</dbReference>
<protein>
    <submittedName>
        <fullName evidence="5">AraC family transcriptional regulator</fullName>
    </submittedName>
</protein>
<gene>
    <name evidence="5" type="ORF">J2I48_13310</name>
</gene>
<comment type="caution">
    <text evidence="5">The sequence shown here is derived from an EMBL/GenBank/DDBJ whole genome shotgun (WGS) entry which is preliminary data.</text>
</comment>
<evidence type="ECO:0000259" key="4">
    <source>
        <dbReference type="PROSITE" id="PS01124"/>
    </source>
</evidence>
<evidence type="ECO:0000256" key="2">
    <source>
        <dbReference type="ARBA" id="ARBA00023125"/>
    </source>
</evidence>
<name>A0A939G898_9BACT</name>
<keyword evidence="6" id="KW-1185">Reference proteome</keyword>
<sequence>MTSLIQHVTPDTFQQAYIRQPFGEGDSVNYFQIVRVEDVASRLLVPTLLHRTTYNYFVLLTNGQGRQLHNLDEITIGPGAMLLVHVDTITAIKQIDEDVRGFFVGFDSRFVQQLLTPVQMEQWYSLPACLPLSAVEQTWCVALCELLIQEKALPTNKPTGAARHLLAAFVSKLLDKAQDSSQDVNRQQIVTTQFKRLLNQHCYQQHGLPFYTDQLAISENYLFRCVKQTTGKSPKTLLLETLVLYAMVQLQDTTLDVSQIADALGITDVSYFGRLFRQHTHMTPTEYRRTARQDLS</sequence>
<accession>A0A939G898</accession>
<dbReference type="SUPFAM" id="SSF46689">
    <property type="entry name" value="Homeodomain-like"/>
    <property type="match status" value="1"/>
</dbReference>
<dbReference type="EMBL" id="JAFMYU010000009">
    <property type="protein sequence ID" value="MBO0931982.1"/>
    <property type="molecule type" value="Genomic_DNA"/>
</dbReference>
<proteinExistence type="predicted"/>
<evidence type="ECO:0000313" key="5">
    <source>
        <dbReference type="EMBL" id="MBO0931982.1"/>
    </source>
</evidence>
<dbReference type="PANTHER" id="PTHR43280:SF32">
    <property type="entry name" value="TRANSCRIPTIONAL REGULATORY PROTEIN"/>
    <property type="match status" value="1"/>
</dbReference>
<dbReference type="PANTHER" id="PTHR43280">
    <property type="entry name" value="ARAC-FAMILY TRANSCRIPTIONAL REGULATOR"/>
    <property type="match status" value="1"/>
</dbReference>
<dbReference type="GO" id="GO:0003700">
    <property type="term" value="F:DNA-binding transcription factor activity"/>
    <property type="evidence" value="ECO:0007669"/>
    <property type="project" value="InterPro"/>
</dbReference>
<evidence type="ECO:0000256" key="3">
    <source>
        <dbReference type="ARBA" id="ARBA00023163"/>
    </source>
</evidence>
<dbReference type="InterPro" id="IPR018060">
    <property type="entry name" value="HTH_AraC"/>
</dbReference>
<dbReference type="Proteomes" id="UP000664795">
    <property type="component" value="Unassembled WGS sequence"/>
</dbReference>
<dbReference type="AlphaFoldDB" id="A0A939G898"/>
<keyword evidence="3" id="KW-0804">Transcription</keyword>
<feature type="domain" description="HTH araC/xylS-type" evidence="4">
    <location>
        <begin position="192"/>
        <end position="290"/>
    </location>
</feature>
<dbReference type="Pfam" id="PF12833">
    <property type="entry name" value="HTH_18"/>
    <property type="match status" value="1"/>
</dbReference>
<keyword evidence="1" id="KW-0805">Transcription regulation</keyword>